<reference evidence="1 2" key="2">
    <citation type="submission" date="2021-10" db="EMBL/GenBank/DDBJ databases">
        <authorList>
            <person name="Piombo E."/>
        </authorList>
    </citation>
    <scope>NUCLEOTIDE SEQUENCE [LARGE SCALE GENOMIC DNA]</scope>
</reference>
<sequence length="62" mass="6636">MEGLGVTANVIAVVEISDRTDIEWVLQETANLKNTAEAVQRLLEGGKADKLQTSQKLLAAAI</sequence>
<dbReference type="AlphaFoldDB" id="A0A9P0EQC8"/>
<dbReference type="Proteomes" id="UP000775872">
    <property type="component" value="Unassembled WGS sequence"/>
</dbReference>
<dbReference type="EMBL" id="CABFOC020000074">
    <property type="protein sequence ID" value="CAH0057069.1"/>
    <property type="molecule type" value="Genomic_DNA"/>
</dbReference>
<proteinExistence type="predicted"/>
<reference evidence="2" key="1">
    <citation type="submission" date="2019-06" db="EMBL/GenBank/DDBJ databases">
        <authorList>
            <person name="Broberg M."/>
        </authorList>
    </citation>
    <scope>NUCLEOTIDE SEQUENCE [LARGE SCALE GENOMIC DNA]</scope>
</reference>
<dbReference type="OrthoDB" id="538223at2759"/>
<gene>
    <name evidence="1" type="ORF">CSOL1703_00006840</name>
</gene>
<name>A0A9P0EQC8_9HYPO</name>
<organism evidence="1 2">
    <name type="scientific">Clonostachys solani</name>
    <dbReference type="NCBI Taxonomy" id="160281"/>
    <lineage>
        <taxon>Eukaryota</taxon>
        <taxon>Fungi</taxon>
        <taxon>Dikarya</taxon>
        <taxon>Ascomycota</taxon>
        <taxon>Pezizomycotina</taxon>
        <taxon>Sordariomycetes</taxon>
        <taxon>Hypocreomycetidae</taxon>
        <taxon>Hypocreales</taxon>
        <taxon>Bionectriaceae</taxon>
        <taxon>Clonostachys</taxon>
    </lineage>
</organism>
<evidence type="ECO:0000313" key="1">
    <source>
        <dbReference type="EMBL" id="CAH0057069.1"/>
    </source>
</evidence>
<evidence type="ECO:0000313" key="2">
    <source>
        <dbReference type="Proteomes" id="UP000775872"/>
    </source>
</evidence>
<comment type="caution">
    <text evidence="1">The sequence shown here is derived from an EMBL/GenBank/DDBJ whole genome shotgun (WGS) entry which is preliminary data.</text>
</comment>
<keyword evidence="2" id="KW-1185">Reference proteome</keyword>
<protein>
    <submittedName>
        <fullName evidence="1">Uncharacterized protein</fullName>
    </submittedName>
</protein>
<accession>A0A9P0EQC8</accession>